<comment type="caution">
    <text evidence="9">The sequence shown here is derived from an EMBL/GenBank/DDBJ whole genome shotgun (WGS) entry which is preliminary data.</text>
</comment>
<dbReference type="SUPFAM" id="SSF47413">
    <property type="entry name" value="lambda repressor-like DNA-binding domains"/>
    <property type="match status" value="1"/>
</dbReference>
<feature type="domain" description="HTH cro/C1-type" evidence="8">
    <location>
        <begin position="85"/>
        <end position="140"/>
    </location>
</feature>
<comment type="function">
    <text evidence="6">Transcriptional coactivator that stimulates GCN4-dependent transcriptional activity by bridging the DNA-binding region of GCN4 and TBP (SPT15), thereby recruiting TBP to GCN4-bound promoters. Involved in induction of the ribosome quality control (RQC) pathway; a pathway that degrades nascent peptide chains during problematic translation. Required to prevent stalled ribosomes from frameshifting.</text>
</comment>
<name>A0A4Z1FI24_9HELO</name>
<dbReference type="EMBL" id="PQXI01000225">
    <property type="protein sequence ID" value="TGO21317.1"/>
    <property type="molecule type" value="Genomic_DNA"/>
</dbReference>
<feature type="region of interest" description="Disordered" evidence="7">
    <location>
        <begin position="141"/>
        <end position="209"/>
    </location>
</feature>
<comment type="similarity">
    <text evidence="1">Belongs to the MBF1 family.</text>
</comment>
<evidence type="ECO:0000256" key="3">
    <source>
        <dbReference type="ARBA" id="ARBA00023015"/>
    </source>
</evidence>
<protein>
    <recommendedName>
        <fullName evidence="2">Multiprotein-bridging factor 1</fullName>
    </recommendedName>
</protein>
<evidence type="ECO:0000256" key="6">
    <source>
        <dbReference type="ARBA" id="ARBA00035107"/>
    </source>
</evidence>
<evidence type="ECO:0000256" key="7">
    <source>
        <dbReference type="SAM" id="MobiDB-lite"/>
    </source>
</evidence>
<reference evidence="9 10" key="1">
    <citation type="submission" date="2017-12" db="EMBL/GenBank/DDBJ databases">
        <title>Comparative genomics of Botrytis spp.</title>
        <authorList>
            <person name="Valero-Jimenez C.A."/>
            <person name="Tapia P."/>
            <person name="Veloso J."/>
            <person name="Silva-Moreno E."/>
            <person name="Staats M."/>
            <person name="Valdes J.H."/>
            <person name="Van Kan J.A.L."/>
        </authorList>
    </citation>
    <scope>NUCLEOTIDE SEQUENCE [LARGE SCALE GENOMIC DNA]</scope>
    <source>
        <strain evidence="9 10">Bp0003</strain>
    </source>
</reference>
<evidence type="ECO:0000313" key="9">
    <source>
        <dbReference type="EMBL" id="TGO21317.1"/>
    </source>
</evidence>
<keyword evidence="4" id="KW-0238">DNA-binding</keyword>
<evidence type="ECO:0000256" key="5">
    <source>
        <dbReference type="ARBA" id="ARBA00023163"/>
    </source>
</evidence>
<dbReference type="Pfam" id="PF01381">
    <property type="entry name" value="HTH_3"/>
    <property type="match status" value="1"/>
</dbReference>
<accession>A0A4Z1FI24</accession>
<dbReference type="Gene3D" id="1.10.260.40">
    <property type="entry name" value="lambda repressor-like DNA-binding domains"/>
    <property type="match status" value="1"/>
</dbReference>
<gene>
    <name evidence="9" type="ORF">BPAE_0226g00040</name>
</gene>
<keyword evidence="3" id="KW-0805">Transcription regulation</keyword>
<dbReference type="InterPro" id="IPR013729">
    <property type="entry name" value="MBF1_N"/>
</dbReference>
<evidence type="ECO:0000256" key="1">
    <source>
        <dbReference type="ARBA" id="ARBA00009802"/>
    </source>
</evidence>
<organism evidence="9 10">
    <name type="scientific">Botrytis paeoniae</name>
    <dbReference type="NCBI Taxonomy" id="278948"/>
    <lineage>
        <taxon>Eukaryota</taxon>
        <taxon>Fungi</taxon>
        <taxon>Dikarya</taxon>
        <taxon>Ascomycota</taxon>
        <taxon>Pezizomycotina</taxon>
        <taxon>Leotiomycetes</taxon>
        <taxon>Helotiales</taxon>
        <taxon>Sclerotiniaceae</taxon>
        <taxon>Botrytis</taxon>
    </lineage>
</organism>
<dbReference type="GO" id="GO:0005634">
    <property type="term" value="C:nucleus"/>
    <property type="evidence" value="ECO:0007669"/>
    <property type="project" value="TreeGrafter"/>
</dbReference>
<dbReference type="AlphaFoldDB" id="A0A4Z1FI24"/>
<evidence type="ECO:0000313" key="10">
    <source>
        <dbReference type="Proteomes" id="UP000297910"/>
    </source>
</evidence>
<proteinExistence type="inferred from homology"/>
<feature type="compositionally biased region" description="Low complexity" evidence="7">
    <location>
        <begin position="150"/>
        <end position="168"/>
    </location>
</feature>
<keyword evidence="5" id="KW-0804">Transcription</keyword>
<evidence type="ECO:0000256" key="2">
    <source>
        <dbReference type="ARBA" id="ARBA00014317"/>
    </source>
</evidence>
<dbReference type="PROSITE" id="PS50943">
    <property type="entry name" value="HTH_CROC1"/>
    <property type="match status" value="1"/>
</dbReference>
<feature type="region of interest" description="Disordered" evidence="7">
    <location>
        <begin position="1"/>
        <end position="20"/>
    </location>
</feature>
<dbReference type="PANTHER" id="PTHR10245:SF15">
    <property type="entry name" value="ENDOTHELIAL DIFFERENTIATION-RELATED FACTOR 1"/>
    <property type="match status" value="1"/>
</dbReference>
<dbReference type="SMART" id="SM00530">
    <property type="entry name" value="HTH_XRE"/>
    <property type="match status" value="1"/>
</dbReference>
<dbReference type="Proteomes" id="UP000297910">
    <property type="component" value="Unassembled WGS sequence"/>
</dbReference>
<keyword evidence="10" id="KW-1185">Reference proteome</keyword>
<evidence type="ECO:0000259" key="8">
    <source>
        <dbReference type="PROSITE" id="PS50943"/>
    </source>
</evidence>
<dbReference type="GO" id="GO:0003677">
    <property type="term" value="F:DNA binding"/>
    <property type="evidence" value="ECO:0007669"/>
    <property type="project" value="UniProtKB-KW"/>
</dbReference>
<feature type="compositionally biased region" description="Low complexity" evidence="7">
    <location>
        <begin position="188"/>
        <end position="199"/>
    </location>
</feature>
<dbReference type="InterPro" id="IPR001387">
    <property type="entry name" value="Cro/C1-type_HTH"/>
</dbReference>
<dbReference type="CDD" id="cd00093">
    <property type="entry name" value="HTH_XRE"/>
    <property type="match status" value="1"/>
</dbReference>
<evidence type="ECO:0000256" key="4">
    <source>
        <dbReference type="ARBA" id="ARBA00023125"/>
    </source>
</evidence>
<sequence length="209" mass="21435">MDDWESTTKIGKNVRGGAGANRETVIRGAAALNAAKRSGGAITTEKKFASGNAGSSGEGQHLTKVDRSDEIIKPKTVGMEVARAIQDGRKAKNIKTQADLAKLCNTTPKIVNDMERGVATPDQKVLNNMERVLGIKLRGNDIGGSKFGGPKKNATPAPAAKAAPVKTTIKIVPPTAGPPSAKSGTPVSGTPKSGTPKTGTPGGADDDEE</sequence>
<dbReference type="PANTHER" id="PTHR10245">
    <property type="entry name" value="ENDOTHELIAL DIFFERENTIATION-RELATED FACTOR 1 MULTIPROTEIN BRIDGING FACTOR 1"/>
    <property type="match status" value="1"/>
</dbReference>
<dbReference type="InterPro" id="IPR010982">
    <property type="entry name" value="Lambda_DNA-bd_dom_sf"/>
</dbReference>
<dbReference type="Pfam" id="PF08523">
    <property type="entry name" value="MBF1"/>
    <property type="match status" value="1"/>
</dbReference>